<evidence type="ECO:0000313" key="3">
    <source>
        <dbReference type="Proteomes" id="UP001246244"/>
    </source>
</evidence>
<evidence type="ECO:0000259" key="1">
    <source>
        <dbReference type="PROSITE" id="PS51379"/>
    </source>
</evidence>
<keyword evidence="3" id="KW-1185">Reference proteome</keyword>
<comment type="caution">
    <text evidence="2">The sequence shown here is derived from an EMBL/GenBank/DDBJ whole genome shotgun (WGS) entry which is preliminary data.</text>
</comment>
<name>A0ABU2CYY6_9EURY</name>
<gene>
    <name evidence="2" type="ORF">RG963_03940</name>
</gene>
<evidence type="ECO:0000313" key="2">
    <source>
        <dbReference type="EMBL" id="MDR7664951.1"/>
    </source>
</evidence>
<dbReference type="EMBL" id="JAVKPK010000011">
    <property type="protein sequence ID" value="MDR7664951.1"/>
    <property type="molecule type" value="Genomic_DNA"/>
</dbReference>
<accession>A0ABU2CYY6</accession>
<dbReference type="Gene3D" id="3.30.70.20">
    <property type="match status" value="1"/>
</dbReference>
<reference evidence="3" key="1">
    <citation type="submission" date="2023-07" db="EMBL/GenBank/DDBJ databases">
        <title>Whole-genome sequencing of a new Methanosarcina sp. Z-7115.</title>
        <authorList>
            <person name="Zhilina T.N."/>
            <person name="Merkel A.Y."/>
        </authorList>
    </citation>
    <scope>NUCLEOTIDE SEQUENCE [LARGE SCALE GENOMIC DNA]</scope>
    <source>
        <strain evidence="3">Z-7115</strain>
    </source>
</reference>
<organism evidence="2 3">
    <name type="scientific">Methanosarcina baikalica</name>
    <dbReference type="NCBI Taxonomy" id="3073890"/>
    <lineage>
        <taxon>Archaea</taxon>
        <taxon>Methanobacteriati</taxon>
        <taxon>Methanobacteriota</taxon>
        <taxon>Stenosarchaea group</taxon>
        <taxon>Methanomicrobia</taxon>
        <taxon>Methanosarcinales</taxon>
        <taxon>Methanosarcinaceae</taxon>
        <taxon>Methanosarcina</taxon>
    </lineage>
</organism>
<dbReference type="RefSeq" id="WP_310574978.1">
    <property type="nucleotide sequence ID" value="NZ_JAVKPK010000011.1"/>
</dbReference>
<dbReference type="SUPFAM" id="SSF54862">
    <property type="entry name" value="4Fe-4S ferredoxins"/>
    <property type="match status" value="1"/>
</dbReference>
<dbReference type="InterPro" id="IPR017900">
    <property type="entry name" value="4Fe4S_Fe_S_CS"/>
</dbReference>
<dbReference type="PROSITE" id="PS00198">
    <property type="entry name" value="4FE4S_FER_1"/>
    <property type="match status" value="1"/>
</dbReference>
<protein>
    <submittedName>
        <fullName evidence="2">4Fe-4S dicluster domain-containing protein</fullName>
    </submittedName>
</protein>
<dbReference type="PROSITE" id="PS51379">
    <property type="entry name" value="4FE4S_FER_2"/>
    <property type="match status" value="1"/>
</dbReference>
<dbReference type="Proteomes" id="UP001246244">
    <property type="component" value="Unassembled WGS sequence"/>
</dbReference>
<proteinExistence type="predicted"/>
<dbReference type="InterPro" id="IPR017896">
    <property type="entry name" value="4Fe4S_Fe-S-bd"/>
</dbReference>
<sequence length="39" mass="4442">MKIYIDEKKCTGCSKCKASCPKGPRIYSIEEKTEKRAAF</sequence>
<dbReference type="Pfam" id="PF13237">
    <property type="entry name" value="Fer4_10"/>
    <property type="match status" value="1"/>
</dbReference>
<feature type="domain" description="4Fe-4S ferredoxin-type" evidence="1">
    <location>
        <begin position="1"/>
        <end position="32"/>
    </location>
</feature>